<dbReference type="NCBIfam" id="TIGR03071">
    <property type="entry name" value="couple_hipA"/>
    <property type="match status" value="1"/>
</dbReference>
<dbReference type="EMBL" id="CP002831">
    <property type="protein sequence ID" value="AFC24587.1"/>
    <property type="molecule type" value="Genomic_DNA"/>
</dbReference>
<reference evidence="2 3" key="1">
    <citation type="journal article" date="2012" name="Stand. Genomic Sci.">
        <title>Complete genome sequencing and analysis of Saprospira grandis str. Lewin, a predatory marine bacterium.</title>
        <authorList>
            <person name="Saw J.H."/>
            <person name="Yuryev A."/>
            <person name="Kanbe M."/>
            <person name="Hou S."/>
            <person name="Young A.G."/>
            <person name="Aizawa S."/>
            <person name="Alam M."/>
        </authorList>
    </citation>
    <scope>NUCLEOTIDE SEQUENCE [LARGE SCALE GENOMIC DNA]</scope>
    <source>
        <strain evidence="2 3">Lewin</strain>
    </source>
</reference>
<dbReference type="STRING" id="984262.SGRA_1853"/>
<dbReference type="RefSeq" id="WP_015692212.1">
    <property type="nucleotide sequence ID" value="NC_016940.1"/>
</dbReference>
<evidence type="ECO:0000259" key="1">
    <source>
        <dbReference type="Pfam" id="PF13657"/>
    </source>
</evidence>
<accession>H6L0Q1</accession>
<sequence length="109" mass="12727">MRKATVLFKGEEAADIWQEKDGSFGFRYRDAWFADPLRPSIIFRMPKSQQEYRSEHLFAYFFSILPEGGFRKRLCRDLKIDEDDDFGLLLRLAVEDATGAITLKDVEDV</sequence>
<evidence type="ECO:0000313" key="3">
    <source>
        <dbReference type="Proteomes" id="UP000007519"/>
    </source>
</evidence>
<name>H6L0Q1_SAPGL</name>
<dbReference type="Pfam" id="PF13657">
    <property type="entry name" value="Couple_hipA"/>
    <property type="match status" value="1"/>
</dbReference>
<organism evidence="2 3">
    <name type="scientific">Saprospira grandis (strain Lewin)</name>
    <dbReference type="NCBI Taxonomy" id="984262"/>
    <lineage>
        <taxon>Bacteria</taxon>
        <taxon>Pseudomonadati</taxon>
        <taxon>Bacteroidota</taxon>
        <taxon>Saprospiria</taxon>
        <taxon>Saprospirales</taxon>
        <taxon>Saprospiraceae</taxon>
        <taxon>Saprospira</taxon>
    </lineage>
</organism>
<proteinExistence type="predicted"/>
<dbReference type="AlphaFoldDB" id="H6L0Q1"/>
<protein>
    <submittedName>
        <fullName evidence="2">HipA-like protein</fullName>
    </submittedName>
</protein>
<dbReference type="eggNOG" id="COG3550">
    <property type="taxonomic scope" value="Bacteria"/>
</dbReference>
<dbReference type="KEGG" id="sgn:SGRA_1853"/>
<dbReference type="InterPro" id="IPR017508">
    <property type="entry name" value="HipA_N1"/>
</dbReference>
<evidence type="ECO:0000313" key="2">
    <source>
        <dbReference type="EMBL" id="AFC24587.1"/>
    </source>
</evidence>
<dbReference type="OrthoDB" id="196808at2"/>
<feature type="domain" description="HipA N-terminal subdomain 1" evidence="1">
    <location>
        <begin position="5"/>
        <end position="103"/>
    </location>
</feature>
<gene>
    <name evidence="2" type="ordered locus">SGRA_1853</name>
</gene>
<dbReference type="Proteomes" id="UP000007519">
    <property type="component" value="Chromosome"/>
</dbReference>
<keyword evidence="3" id="KW-1185">Reference proteome</keyword>
<dbReference type="HOGENOM" id="CLU_168268_1_0_10"/>